<dbReference type="Proteomes" id="UP001153636">
    <property type="component" value="Chromosome 8"/>
</dbReference>
<accession>A0A9P0D6Q3</accession>
<feature type="domain" description="Myb/SANT-like DNA-binding" evidence="2">
    <location>
        <begin position="130"/>
        <end position="200"/>
    </location>
</feature>
<dbReference type="AlphaFoldDB" id="A0A9P0D6Q3"/>
<feature type="region of interest" description="Disordered" evidence="1">
    <location>
        <begin position="60"/>
        <end position="86"/>
    </location>
</feature>
<dbReference type="Pfam" id="PF13837">
    <property type="entry name" value="Myb_DNA-bind_4"/>
    <property type="match status" value="1"/>
</dbReference>
<keyword evidence="4" id="KW-1185">Reference proteome</keyword>
<evidence type="ECO:0000259" key="2">
    <source>
        <dbReference type="Pfam" id="PF13837"/>
    </source>
</evidence>
<dbReference type="EMBL" id="OV651820">
    <property type="protein sequence ID" value="CAH1114930.1"/>
    <property type="molecule type" value="Genomic_DNA"/>
</dbReference>
<dbReference type="InterPro" id="IPR044822">
    <property type="entry name" value="Myb_DNA-bind_4"/>
</dbReference>
<name>A0A9P0D6Q3_9CUCU</name>
<protein>
    <recommendedName>
        <fullName evidence="2">Myb/SANT-like DNA-binding domain-containing protein</fullName>
    </recommendedName>
</protein>
<reference evidence="3" key="1">
    <citation type="submission" date="2022-01" db="EMBL/GenBank/DDBJ databases">
        <authorList>
            <person name="King R."/>
        </authorList>
    </citation>
    <scope>NUCLEOTIDE SEQUENCE</scope>
</reference>
<evidence type="ECO:0000313" key="4">
    <source>
        <dbReference type="Proteomes" id="UP001153636"/>
    </source>
</evidence>
<evidence type="ECO:0000313" key="3">
    <source>
        <dbReference type="EMBL" id="CAH1114930.1"/>
    </source>
</evidence>
<proteinExistence type="predicted"/>
<gene>
    <name evidence="3" type="ORF">PSYICH_LOCUS14647</name>
</gene>
<sequence length="204" mass="24063">MVFTYKRKTHRQNWSTESMQQAVNVNAVKQFFNLHVVNTEKCTNSSRFVVLLFDYTKEKVPEPQPGPSIKRNMPEPQPGSSKESDTSLEFVRPQAILSVTKVNQYKKRFEKDQIKETEEDTNSIELRLLKWTDDAIRFLIQTYKEHLEEFLSTKERNVKVWSRVLKELIANGFNYTQNQCMFKFKYLKSKYMLKKDNMKGGANG</sequence>
<organism evidence="3 4">
    <name type="scientific">Psylliodes chrysocephalus</name>
    <dbReference type="NCBI Taxonomy" id="3402493"/>
    <lineage>
        <taxon>Eukaryota</taxon>
        <taxon>Metazoa</taxon>
        <taxon>Ecdysozoa</taxon>
        <taxon>Arthropoda</taxon>
        <taxon>Hexapoda</taxon>
        <taxon>Insecta</taxon>
        <taxon>Pterygota</taxon>
        <taxon>Neoptera</taxon>
        <taxon>Endopterygota</taxon>
        <taxon>Coleoptera</taxon>
        <taxon>Polyphaga</taxon>
        <taxon>Cucujiformia</taxon>
        <taxon>Chrysomeloidea</taxon>
        <taxon>Chrysomelidae</taxon>
        <taxon>Galerucinae</taxon>
        <taxon>Alticini</taxon>
        <taxon>Psylliodes</taxon>
    </lineage>
</organism>
<evidence type="ECO:0000256" key="1">
    <source>
        <dbReference type="SAM" id="MobiDB-lite"/>
    </source>
</evidence>
<dbReference type="OrthoDB" id="6774475at2759"/>
<dbReference type="Gene3D" id="1.10.10.60">
    <property type="entry name" value="Homeodomain-like"/>
    <property type="match status" value="1"/>
</dbReference>